<dbReference type="CDD" id="cd00051">
    <property type="entry name" value="EFh"/>
    <property type="match status" value="1"/>
</dbReference>
<dbReference type="Gene3D" id="1.10.238.10">
    <property type="entry name" value="EF-hand"/>
    <property type="match status" value="2"/>
</dbReference>
<dbReference type="Proteomes" id="UP001470230">
    <property type="component" value="Unassembled WGS sequence"/>
</dbReference>
<sequence length="172" mass="19331">MTNNNKPPVRSHNFTLTDSEKQELRQAFNLFDKDGGGTIDADEVRVALRVLGFNPSLEELRAMIAKIDTNQTGRVDFNEFTHILLQKISEAQPPDALIRSFNNLDIDMDGYITLEDLTTVAETLGEDLSQDELKEIIMSVRGCASQFDIHTKDAGKITQQEFMSSINKSLDH</sequence>
<dbReference type="InterPro" id="IPR011992">
    <property type="entry name" value="EF-hand-dom_pair"/>
</dbReference>
<dbReference type="SMART" id="SM00054">
    <property type="entry name" value="EFh"/>
    <property type="match status" value="3"/>
</dbReference>
<dbReference type="InterPro" id="IPR018247">
    <property type="entry name" value="EF_Hand_1_Ca_BS"/>
</dbReference>
<feature type="domain" description="EF-hand" evidence="3">
    <location>
        <begin position="92"/>
        <end position="127"/>
    </location>
</feature>
<feature type="domain" description="EF-hand" evidence="3">
    <location>
        <begin position="19"/>
        <end position="54"/>
    </location>
</feature>
<keyword evidence="2" id="KW-0106">Calcium</keyword>
<feature type="domain" description="EF-hand" evidence="3">
    <location>
        <begin position="55"/>
        <end position="90"/>
    </location>
</feature>
<dbReference type="PANTHER" id="PTHR23048">
    <property type="entry name" value="MYOSIN LIGHT CHAIN 1, 3"/>
    <property type="match status" value="1"/>
</dbReference>
<dbReference type="PROSITE" id="PS50222">
    <property type="entry name" value="EF_HAND_2"/>
    <property type="match status" value="3"/>
</dbReference>
<dbReference type="Pfam" id="PF13499">
    <property type="entry name" value="EF-hand_7"/>
    <property type="match status" value="2"/>
</dbReference>
<comment type="caution">
    <text evidence="4">The sequence shown here is derived from an EMBL/GenBank/DDBJ whole genome shotgun (WGS) entry which is preliminary data.</text>
</comment>
<name>A0ABR2KF94_9EUKA</name>
<evidence type="ECO:0000256" key="1">
    <source>
        <dbReference type="ARBA" id="ARBA00022737"/>
    </source>
</evidence>
<dbReference type="PANTHER" id="PTHR23048:SF0">
    <property type="entry name" value="CALMODULIN LIKE 3"/>
    <property type="match status" value="1"/>
</dbReference>
<evidence type="ECO:0000313" key="4">
    <source>
        <dbReference type="EMBL" id="KAK8889546.1"/>
    </source>
</evidence>
<dbReference type="InterPro" id="IPR002048">
    <property type="entry name" value="EF_hand_dom"/>
</dbReference>
<protein>
    <recommendedName>
        <fullName evidence="3">EF-hand domain-containing protein</fullName>
    </recommendedName>
</protein>
<accession>A0ABR2KF94</accession>
<dbReference type="SUPFAM" id="SSF47473">
    <property type="entry name" value="EF-hand"/>
    <property type="match status" value="1"/>
</dbReference>
<gene>
    <name evidence="4" type="ORF">M9Y10_034296</name>
</gene>
<evidence type="ECO:0000256" key="2">
    <source>
        <dbReference type="ARBA" id="ARBA00022837"/>
    </source>
</evidence>
<organism evidence="4 5">
    <name type="scientific">Tritrichomonas musculus</name>
    <dbReference type="NCBI Taxonomy" id="1915356"/>
    <lineage>
        <taxon>Eukaryota</taxon>
        <taxon>Metamonada</taxon>
        <taxon>Parabasalia</taxon>
        <taxon>Tritrichomonadida</taxon>
        <taxon>Tritrichomonadidae</taxon>
        <taxon>Tritrichomonas</taxon>
    </lineage>
</organism>
<dbReference type="EMBL" id="JAPFFF010000005">
    <property type="protein sequence ID" value="KAK8889546.1"/>
    <property type="molecule type" value="Genomic_DNA"/>
</dbReference>
<evidence type="ECO:0000313" key="5">
    <source>
        <dbReference type="Proteomes" id="UP001470230"/>
    </source>
</evidence>
<keyword evidence="1" id="KW-0677">Repeat</keyword>
<evidence type="ECO:0000259" key="3">
    <source>
        <dbReference type="PROSITE" id="PS50222"/>
    </source>
</evidence>
<dbReference type="PROSITE" id="PS00018">
    <property type="entry name" value="EF_HAND_1"/>
    <property type="match status" value="3"/>
</dbReference>
<reference evidence="4 5" key="1">
    <citation type="submission" date="2024-04" db="EMBL/GenBank/DDBJ databases">
        <title>Tritrichomonas musculus Genome.</title>
        <authorList>
            <person name="Alves-Ferreira E."/>
            <person name="Grigg M."/>
            <person name="Lorenzi H."/>
            <person name="Galac M."/>
        </authorList>
    </citation>
    <scope>NUCLEOTIDE SEQUENCE [LARGE SCALE GENOMIC DNA]</scope>
    <source>
        <strain evidence="4 5">EAF2021</strain>
    </source>
</reference>
<proteinExistence type="predicted"/>
<keyword evidence="5" id="KW-1185">Reference proteome</keyword>
<dbReference type="InterPro" id="IPR050230">
    <property type="entry name" value="CALM/Myosin/TropC-like"/>
</dbReference>